<keyword evidence="2" id="KW-1185">Reference proteome</keyword>
<comment type="caution">
    <text evidence="1">The sequence shown here is derived from an EMBL/GenBank/DDBJ whole genome shotgun (WGS) entry which is preliminary data.</text>
</comment>
<evidence type="ECO:0000313" key="2">
    <source>
        <dbReference type="Proteomes" id="UP000253345"/>
    </source>
</evidence>
<evidence type="ECO:0000313" key="1">
    <source>
        <dbReference type="EMBL" id="RCW80756.1"/>
    </source>
</evidence>
<dbReference type="AlphaFoldDB" id="A0A368YN88"/>
<protein>
    <submittedName>
        <fullName evidence="1">Uncharacterized protein</fullName>
    </submittedName>
</protein>
<gene>
    <name evidence="1" type="ORF">DFP89_1171</name>
</gene>
<name>A0A368YN88_9RHOB</name>
<accession>A0A368YN88</accession>
<reference evidence="1 2" key="1">
    <citation type="submission" date="2018-07" db="EMBL/GenBank/DDBJ databases">
        <title>Genomic Encyclopedia of Type Strains, Phase III (KMG-III): the genomes of soil and plant-associated and newly described type strains.</title>
        <authorList>
            <person name="Whitman W."/>
        </authorList>
    </citation>
    <scope>NUCLEOTIDE SEQUENCE [LARGE SCALE GENOMIC DNA]</scope>
    <source>
        <strain evidence="1 2">CECT 8525</strain>
    </source>
</reference>
<dbReference type="Proteomes" id="UP000253345">
    <property type="component" value="Unassembled WGS sequence"/>
</dbReference>
<dbReference type="EMBL" id="QPJL01000017">
    <property type="protein sequence ID" value="RCW80756.1"/>
    <property type="molecule type" value="Genomic_DNA"/>
</dbReference>
<organism evidence="1 2">
    <name type="scientific">Paracoccus lutimaris</name>
    <dbReference type="NCBI Taxonomy" id="1490030"/>
    <lineage>
        <taxon>Bacteria</taxon>
        <taxon>Pseudomonadati</taxon>
        <taxon>Pseudomonadota</taxon>
        <taxon>Alphaproteobacteria</taxon>
        <taxon>Rhodobacterales</taxon>
        <taxon>Paracoccaceae</taxon>
        <taxon>Paracoccus</taxon>
    </lineage>
</organism>
<proteinExistence type="predicted"/>
<sequence length="81" mass="9079">MVELIRELALAHPAHGCNRDEAMLALEAKTAEKVVEITPEQAALLEQMTPCSWERYVESSETSKLLPAEADLDAWLVHYNT</sequence>